<keyword evidence="1" id="KW-0812">Transmembrane</keyword>
<dbReference type="Proteomes" id="UP000298049">
    <property type="component" value="Chromosome"/>
</dbReference>
<accession>A0A4P7XII5</accession>
<organism evidence="2 3">
    <name type="scientific">Hydrocarboniclastica marina</name>
    <dbReference type="NCBI Taxonomy" id="2259620"/>
    <lineage>
        <taxon>Bacteria</taxon>
        <taxon>Pseudomonadati</taxon>
        <taxon>Pseudomonadota</taxon>
        <taxon>Gammaproteobacteria</taxon>
        <taxon>Alteromonadales</taxon>
        <taxon>Alteromonadaceae</taxon>
        <taxon>Hydrocarboniclastica</taxon>
    </lineage>
</organism>
<keyword evidence="1" id="KW-1133">Transmembrane helix</keyword>
<protein>
    <recommendedName>
        <fullName evidence="4">DUF481 domain-containing protein</fullName>
    </recommendedName>
</protein>
<gene>
    <name evidence="2" type="ORF">soil367_11710</name>
</gene>
<keyword evidence="1" id="KW-0472">Membrane</keyword>
<proteinExistence type="predicted"/>
<dbReference type="KEGG" id="hmi:soil367_11710"/>
<feature type="transmembrane region" description="Helical" evidence="1">
    <location>
        <begin position="29"/>
        <end position="47"/>
    </location>
</feature>
<reference evidence="2 3" key="1">
    <citation type="submission" date="2018-07" db="EMBL/GenBank/DDBJ databases">
        <title>Marsedoiliclastica nanhaica gen. nov. sp. nov., a novel marine hydrocarbonoclastic bacterium isolated from an in-situ enriched hydrocarbon-degrading consortium in deep-sea sediment.</title>
        <authorList>
            <person name="Dong C."/>
            <person name="Ma T."/>
            <person name="Liu R."/>
            <person name="Shao Z."/>
        </authorList>
    </citation>
    <scope>NUCLEOTIDE SEQUENCE [LARGE SCALE GENOMIC DNA]</scope>
    <source>
        <strain evidence="3">soil36-7</strain>
    </source>
</reference>
<keyword evidence="3" id="KW-1185">Reference proteome</keyword>
<sequence length="391" mass="46209">MQLLLLSQSGTSARFLPGLNSLFLDARARVILVAIVLSAALVAFLAAQPAIANDMEPLEYADPLRLRHLPPSFYDFPAEEMDLEPRDGVWLDSSNWVMHQRDVQAGRIENLGDWLDQVLSGEAIRAPSNESYLRIGFATRAEKSNWMDFEPEARFKLDLPTVKEKFRLVVENAPDELVPLRERDEDRRLIDSERSENETTGALRYLAPLSERWSVSNDLGVRFRIPVNPFWRTQLRADWELDDDWTLDVEQRFFYFHTDGWGERTELVFSRYFAQSLQLSVRSDLQWVHREREFEWTQAGYLDHFIDHRNQITYRLGVNGDNRPGWRSTEFYVDAAWRRRLHDDWLYAEVIPALEFPREDNFRENPSLTLRIEVFFSSDDYTPYERRFQRY</sequence>
<evidence type="ECO:0008006" key="4">
    <source>
        <dbReference type="Google" id="ProtNLM"/>
    </source>
</evidence>
<evidence type="ECO:0000256" key="1">
    <source>
        <dbReference type="SAM" id="Phobius"/>
    </source>
</evidence>
<evidence type="ECO:0000313" key="3">
    <source>
        <dbReference type="Proteomes" id="UP000298049"/>
    </source>
</evidence>
<dbReference type="AlphaFoldDB" id="A0A4P7XII5"/>
<name>A0A4P7XII5_9ALTE</name>
<dbReference type="EMBL" id="CP031093">
    <property type="protein sequence ID" value="QCF26545.1"/>
    <property type="molecule type" value="Genomic_DNA"/>
</dbReference>
<evidence type="ECO:0000313" key="2">
    <source>
        <dbReference type="EMBL" id="QCF26545.1"/>
    </source>
</evidence>